<dbReference type="RefSeq" id="WP_074630988.1">
    <property type="nucleotide sequence ID" value="NZ_FNKY01000001.1"/>
</dbReference>
<evidence type="ECO:0000256" key="1">
    <source>
        <dbReference type="PROSITE-ProRule" id="PRU00464"/>
    </source>
</evidence>
<accession>A0ABY0T8K0</accession>
<sequence>MVSSPPPDAPIFNATMRKFGAPQTIIHQYQYWSVMLRPVQLTLGSLVLVAHEPVHKFSKLSQESFTELHKITAQLEPALAKAFNYDKLNYLMLMMVDPDVHFHVIPRYAKAKNFHGLEFIDFGWPGAPDFHRPNETNAETNQHIIDYILPRWT</sequence>
<gene>
    <name evidence="3" type="ORF">SAMN05216402_0869</name>
</gene>
<dbReference type="Proteomes" id="UP000183471">
    <property type="component" value="Unassembled WGS sequence"/>
</dbReference>
<evidence type="ECO:0000313" key="3">
    <source>
        <dbReference type="EMBL" id="SDQ44344.1"/>
    </source>
</evidence>
<dbReference type="EMBL" id="FNKY01000001">
    <property type="protein sequence ID" value="SDQ44344.1"/>
    <property type="molecule type" value="Genomic_DNA"/>
</dbReference>
<dbReference type="InterPro" id="IPR011146">
    <property type="entry name" value="HIT-like"/>
</dbReference>
<dbReference type="Gene3D" id="3.30.428.10">
    <property type="entry name" value="HIT-like"/>
    <property type="match status" value="1"/>
</dbReference>
<dbReference type="SUPFAM" id="SSF54197">
    <property type="entry name" value="HIT-like"/>
    <property type="match status" value="1"/>
</dbReference>
<evidence type="ECO:0000259" key="2">
    <source>
        <dbReference type="PROSITE" id="PS51084"/>
    </source>
</evidence>
<comment type="caution">
    <text evidence="1">Lacks conserved residue(s) required for the propagation of feature annotation.</text>
</comment>
<comment type="caution">
    <text evidence="3">The sequence shown here is derived from an EMBL/GenBank/DDBJ whole genome shotgun (WGS) entry which is preliminary data.</text>
</comment>
<dbReference type="GO" id="GO:0016787">
    <property type="term" value="F:hydrolase activity"/>
    <property type="evidence" value="ECO:0007669"/>
    <property type="project" value="UniProtKB-KW"/>
</dbReference>
<protein>
    <submittedName>
        <fullName evidence="3">Diadenosine tetraphosphate (Ap4A) hydrolase</fullName>
    </submittedName>
</protein>
<evidence type="ECO:0000313" key="4">
    <source>
        <dbReference type="Proteomes" id="UP000183471"/>
    </source>
</evidence>
<dbReference type="InterPro" id="IPR036265">
    <property type="entry name" value="HIT-like_sf"/>
</dbReference>
<keyword evidence="3" id="KW-0378">Hydrolase</keyword>
<organism evidence="3 4">
    <name type="scientific">Nitrosospira multiformis</name>
    <dbReference type="NCBI Taxonomy" id="1231"/>
    <lineage>
        <taxon>Bacteria</taxon>
        <taxon>Pseudomonadati</taxon>
        <taxon>Pseudomonadota</taxon>
        <taxon>Betaproteobacteria</taxon>
        <taxon>Nitrosomonadales</taxon>
        <taxon>Nitrosomonadaceae</taxon>
        <taxon>Nitrosospira</taxon>
    </lineage>
</organism>
<dbReference type="PROSITE" id="PS51084">
    <property type="entry name" value="HIT_2"/>
    <property type="match status" value="1"/>
</dbReference>
<reference evidence="3 4" key="1">
    <citation type="submission" date="2016-10" db="EMBL/GenBank/DDBJ databases">
        <authorList>
            <person name="Varghese N."/>
            <person name="Submissions S."/>
        </authorList>
    </citation>
    <scope>NUCLEOTIDE SEQUENCE [LARGE SCALE GENOMIC DNA]</scope>
    <source>
        <strain evidence="3 4">Nl1</strain>
    </source>
</reference>
<keyword evidence="4" id="KW-1185">Reference proteome</keyword>
<feature type="domain" description="HIT" evidence="2">
    <location>
        <begin position="12"/>
        <end position="114"/>
    </location>
</feature>
<name>A0ABY0T8K0_9PROT</name>
<proteinExistence type="predicted"/>